<feature type="compositionally biased region" description="Basic and acidic residues" evidence="1">
    <location>
        <begin position="97"/>
        <end position="109"/>
    </location>
</feature>
<sequence>MEQRTLLERLARHLAAGNPDDWRDRVEQAAGLIAIMKDPDDAMAEAGDGQVWRAMIDAALRQRWSIAAAPAVEPPGGTDEEGEIPLAPDSVTGNRADWVHLHDRQEKPK</sequence>
<dbReference type="Proteomes" id="UP000028411">
    <property type="component" value="Unassembled WGS sequence"/>
</dbReference>
<dbReference type="AlphaFoldDB" id="A0A081RGA7"/>
<feature type="region of interest" description="Disordered" evidence="1">
    <location>
        <begin position="71"/>
        <end position="109"/>
    </location>
</feature>
<evidence type="ECO:0000313" key="2">
    <source>
        <dbReference type="EMBL" id="KEQ54230.1"/>
    </source>
</evidence>
<organism evidence="2 3">
    <name type="scientific">Sphingobium chlorophenolicum</name>
    <dbReference type="NCBI Taxonomy" id="46429"/>
    <lineage>
        <taxon>Bacteria</taxon>
        <taxon>Pseudomonadati</taxon>
        <taxon>Pseudomonadota</taxon>
        <taxon>Alphaproteobacteria</taxon>
        <taxon>Sphingomonadales</taxon>
        <taxon>Sphingomonadaceae</taxon>
        <taxon>Sphingobium</taxon>
    </lineage>
</organism>
<comment type="caution">
    <text evidence="2">The sequence shown here is derived from an EMBL/GenBank/DDBJ whole genome shotgun (WGS) entry which is preliminary data.</text>
</comment>
<dbReference type="EMBL" id="JFHR01000012">
    <property type="protein sequence ID" value="KEQ54230.1"/>
    <property type="molecule type" value="Genomic_DNA"/>
</dbReference>
<reference evidence="2 3" key="1">
    <citation type="submission" date="2014-02" db="EMBL/GenBank/DDBJ databases">
        <title>Whole genome sequence of Sphingobium chlorophenolicum NBRC 16172.</title>
        <authorList>
            <person name="Gan H.M."/>
            <person name="Gan H.Y."/>
            <person name="Chew T.H."/>
            <person name="Savka M.A."/>
        </authorList>
    </citation>
    <scope>NUCLEOTIDE SEQUENCE [LARGE SCALE GENOMIC DNA]</scope>
    <source>
        <strain evidence="2 3">NBRC 16172</strain>
    </source>
</reference>
<accession>A0A081RGA7</accession>
<proteinExistence type="predicted"/>
<protein>
    <submittedName>
        <fullName evidence="2">Uncharacterized protein</fullName>
    </submittedName>
</protein>
<evidence type="ECO:0000313" key="3">
    <source>
        <dbReference type="Proteomes" id="UP000028411"/>
    </source>
</evidence>
<dbReference type="RefSeq" id="WP_037449497.1">
    <property type="nucleotide sequence ID" value="NZ_JFHR01000012.1"/>
</dbReference>
<name>A0A081RGA7_SPHCR</name>
<dbReference type="OrthoDB" id="7474359at2"/>
<dbReference type="PATRIC" id="fig|46429.4.peg.1484"/>
<gene>
    <name evidence="2" type="ORF">BV95_01519</name>
</gene>
<dbReference type="eggNOG" id="ENOG50300RA">
    <property type="taxonomic scope" value="Bacteria"/>
</dbReference>
<evidence type="ECO:0000256" key="1">
    <source>
        <dbReference type="SAM" id="MobiDB-lite"/>
    </source>
</evidence>